<dbReference type="InterPro" id="IPR029063">
    <property type="entry name" value="SAM-dependent_MTases_sf"/>
</dbReference>
<reference evidence="1 2" key="1">
    <citation type="submission" date="2020-08" db="EMBL/GenBank/DDBJ databases">
        <title>Bridging the membrane lipid divide: bacteria of the FCB group superphylum have the potential to synthesize archaeal ether lipids.</title>
        <authorList>
            <person name="Villanueva L."/>
            <person name="Von Meijenfeldt F.A.B."/>
            <person name="Westbye A.B."/>
            <person name="Yadav S."/>
            <person name="Hopmans E.C."/>
            <person name="Dutilh B.E."/>
            <person name="Sinninghe Damste J.S."/>
        </authorList>
    </citation>
    <scope>NUCLEOTIDE SEQUENCE [LARGE SCALE GENOMIC DNA]</scope>
    <source>
        <strain evidence="1">NIOZ-UU17</strain>
    </source>
</reference>
<organism evidence="1 2">
    <name type="scientific">Candidatus Desulfatibia vada</name>
    <dbReference type="NCBI Taxonomy" id="2841696"/>
    <lineage>
        <taxon>Bacteria</taxon>
        <taxon>Pseudomonadati</taxon>
        <taxon>Thermodesulfobacteriota</taxon>
        <taxon>Desulfobacteria</taxon>
        <taxon>Desulfobacterales</taxon>
        <taxon>Desulfobacterales incertae sedis</taxon>
        <taxon>Candidatus Desulfatibia</taxon>
    </lineage>
</organism>
<protein>
    <submittedName>
        <fullName evidence="1">Methyltransferase domain-containing protein</fullName>
    </submittedName>
</protein>
<dbReference type="EMBL" id="JACNIG010000254">
    <property type="protein sequence ID" value="MBC8432927.1"/>
    <property type="molecule type" value="Genomic_DNA"/>
</dbReference>
<dbReference type="Pfam" id="PF13489">
    <property type="entry name" value="Methyltransf_23"/>
    <property type="match status" value="1"/>
</dbReference>
<keyword evidence="1" id="KW-0808">Transferase</keyword>
<comment type="caution">
    <text evidence="1">The sequence shown here is derived from an EMBL/GenBank/DDBJ whole genome shotgun (WGS) entry which is preliminary data.</text>
</comment>
<dbReference type="AlphaFoldDB" id="A0A8J6P5L8"/>
<evidence type="ECO:0000313" key="1">
    <source>
        <dbReference type="EMBL" id="MBC8432927.1"/>
    </source>
</evidence>
<sequence>MKASLDIQSIRKECCVCESMEHQQVISFDDVPVFLGCSTKKRDEDIFVSYKALQCIRCGLITTDANLDELSYAELHSEAIGGIWLRHHDTFAAFCMRKMAYLLKQPSVLEIGPSSNPIVRRIQCEFDSVCYCDMLTELPFALIHNEVYVQARFPEHMDSNRFEIIIASHVFEHADNLNKFLKGALDRLEKNGSVLISIPNFQYWIENKYWNAITPEHNNYPMEEHLRYLAQLCRVEIEIEYFENHSVFAHFKKTEWTDRPFIIFNPSAAEKILLQWVESLQHSIELAENALISAAQKHHFDAVLLAGASHLSQYPILMSHQITQRVTNVIDNSDYKNGKRLYGTKVIVKEFEIIADYIQPAVVIFASPYQNEMSKQVKALNPRAIVLTC</sequence>
<accession>A0A8J6P5L8</accession>
<dbReference type="GO" id="GO:0032259">
    <property type="term" value="P:methylation"/>
    <property type="evidence" value="ECO:0007669"/>
    <property type="project" value="UniProtKB-KW"/>
</dbReference>
<dbReference type="Proteomes" id="UP000605201">
    <property type="component" value="Unassembled WGS sequence"/>
</dbReference>
<dbReference type="GO" id="GO:0008168">
    <property type="term" value="F:methyltransferase activity"/>
    <property type="evidence" value="ECO:0007669"/>
    <property type="project" value="UniProtKB-KW"/>
</dbReference>
<name>A0A8J6P5L8_9BACT</name>
<evidence type="ECO:0000313" key="2">
    <source>
        <dbReference type="Proteomes" id="UP000605201"/>
    </source>
</evidence>
<proteinExistence type="predicted"/>
<gene>
    <name evidence="1" type="ORF">H8D96_13535</name>
</gene>
<keyword evidence="1" id="KW-0489">Methyltransferase</keyword>
<dbReference type="SUPFAM" id="SSF53335">
    <property type="entry name" value="S-adenosyl-L-methionine-dependent methyltransferases"/>
    <property type="match status" value="1"/>
</dbReference>
<dbReference type="Gene3D" id="3.40.50.150">
    <property type="entry name" value="Vaccinia Virus protein VP39"/>
    <property type="match status" value="1"/>
</dbReference>